<reference evidence="1 2" key="1">
    <citation type="submission" date="2020-08" db="EMBL/GenBank/DDBJ databases">
        <authorList>
            <person name="Sun Q."/>
            <person name="Inoue M."/>
        </authorList>
    </citation>
    <scope>NUCLEOTIDE SEQUENCE [LARGE SCALE GENOMIC DNA]</scope>
    <source>
        <strain evidence="1 2">CCM 8938</strain>
    </source>
</reference>
<protein>
    <recommendedName>
        <fullName evidence="3">Chromosomal replication initiator DnaA C-terminal domain-containing protein</fullName>
    </recommendedName>
</protein>
<name>A0ABR7KXY9_9SPHI</name>
<dbReference type="EMBL" id="JACRYL010000031">
    <property type="protein sequence ID" value="MBC6112991.1"/>
    <property type="molecule type" value="Genomic_DNA"/>
</dbReference>
<dbReference type="Proteomes" id="UP000652755">
    <property type="component" value="Unassembled WGS sequence"/>
</dbReference>
<organism evidence="1 2">
    <name type="scientific">Pedobacter fastidiosus</name>
    <dbReference type="NCBI Taxonomy" id="2765361"/>
    <lineage>
        <taxon>Bacteria</taxon>
        <taxon>Pseudomonadati</taxon>
        <taxon>Bacteroidota</taxon>
        <taxon>Sphingobacteriia</taxon>
        <taxon>Sphingobacteriales</taxon>
        <taxon>Sphingobacteriaceae</taxon>
        <taxon>Pedobacter</taxon>
    </lineage>
</organism>
<evidence type="ECO:0000313" key="2">
    <source>
        <dbReference type="Proteomes" id="UP000652755"/>
    </source>
</evidence>
<evidence type="ECO:0008006" key="3">
    <source>
        <dbReference type="Google" id="ProtNLM"/>
    </source>
</evidence>
<comment type="caution">
    <text evidence="1">The sequence shown here is derived from an EMBL/GenBank/DDBJ whole genome shotgun (WGS) entry which is preliminary data.</text>
</comment>
<gene>
    <name evidence="1" type="ORF">H7U22_21430</name>
</gene>
<evidence type="ECO:0000313" key="1">
    <source>
        <dbReference type="EMBL" id="MBC6112991.1"/>
    </source>
</evidence>
<keyword evidence="2" id="KW-1185">Reference proteome</keyword>
<dbReference type="RefSeq" id="WP_187073410.1">
    <property type="nucleotide sequence ID" value="NZ_JACRYL010000031.1"/>
</dbReference>
<sequence>MENLKEFKNIAQYLQAVQIQKLEKIIELISIEGYLPNPEKLIERTKKPSVTHARRIIAFIARYLYNIEGNVIAKRLNLDRSQVFAIVASTFGNVQVETDYRNELAGLIDKLKCI</sequence>
<dbReference type="Gene3D" id="1.10.1750.10">
    <property type="match status" value="1"/>
</dbReference>
<proteinExistence type="predicted"/>
<accession>A0ABR7KXY9</accession>
<dbReference type="InterPro" id="IPR010921">
    <property type="entry name" value="Trp_repressor/repl_initiator"/>
</dbReference>
<dbReference type="SUPFAM" id="SSF48295">
    <property type="entry name" value="TrpR-like"/>
    <property type="match status" value="1"/>
</dbReference>